<dbReference type="InterPro" id="IPR018187">
    <property type="entry name" value="Asp/Glu_racemase_AS_1"/>
</dbReference>
<evidence type="ECO:0000256" key="2">
    <source>
        <dbReference type="ARBA" id="ARBA00023235"/>
    </source>
</evidence>
<keyword evidence="4" id="KW-1185">Reference proteome</keyword>
<dbReference type="Proteomes" id="UP001082899">
    <property type="component" value="Unassembled WGS sequence"/>
</dbReference>
<keyword evidence="2 3" id="KW-0413">Isomerase</keyword>
<comment type="caution">
    <text evidence="3">The sequence shown here is derived from an EMBL/GenBank/DDBJ whole genome shotgun (WGS) entry which is preliminary data.</text>
</comment>
<dbReference type="InterPro" id="IPR015942">
    <property type="entry name" value="Asp/Glu/hydantoin_racemase"/>
</dbReference>
<dbReference type="PROSITE" id="PS00923">
    <property type="entry name" value="ASP_GLU_RACEMASE_1"/>
    <property type="match status" value="1"/>
</dbReference>
<dbReference type="InterPro" id="IPR004380">
    <property type="entry name" value="Asp_race"/>
</dbReference>
<dbReference type="NCBIfam" id="TIGR00035">
    <property type="entry name" value="asp_race"/>
    <property type="match status" value="1"/>
</dbReference>
<sequence>MQTLEKQDRDAPGTPRPHAMGVVLAAPSTRDASLADAIEIALFPARVEVLYETANVAPHVQRTHEADAGGTVEDANATPSTVAAALRDSAAALALFDAARRLATRGAAVILLPAGTSDTLVASLAAELPLPVRARKRDDHDTAQRLTLPLTAAPRPFKIGVAGGVGPAATVDFLDKLVTATPAARDQDHLRVVLEQNPHIPDRTAHLLGRSPADPAVALYAACLSLVENGAGLIAIPCNTAHAYAAVLQARLPVPIVSLLDETIDHIVGEFGGRAPGRAVQVGLLATSGTIASGVYRDAAARRGLTLLLPDTPHQDRVMAAIYGERGVKAGFLEGECVVNLLAAASHLARAGAEVLILGCTELPLLLEHDRHFPIGDTHVALVDPTRVLAERCVALAREANEAARLRED</sequence>
<dbReference type="InterPro" id="IPR001920">
    <property type="entry name" value="Asp/Glu_race"/>
</dbReference>
<dbReference type="Pfam" id="PF01177">
    <property type="entry name" value="Asp_Glu_race"/>
    <property type="match status" value="1"/>
</dbReference>
<organism evidence="3 4">
    <name type="scientific">Robbsia betulipollinis</name>
    <dbReference type="NCBI Taxonomy" id="2981849"/>
    <lineage>
        <taxon>Bacteria</taxon>
        <taxon>Pseudomonadati</taxon>
        <taxon>Pseudomonadota</taxon>
        <taxon>Betaproteobacteria</taxon>
        <taxon>Burkholderiales</taxon>
        <taxon>Burkholderiaceae</taxon>
        <taxon>Robbsia</taxon>
    </lineage>
</organism>
<dbReference type="InterPro" id="IPR033134">
    <property type="entry name" value="Asp/Glu_racemase_AS_2"/>
</dbReference>
<evidence type="ECO:0000313" key="4">
    <source>
        <dbReference type="Proteomes" id="UP001082899"/>
    </source>
</evidence>
<dbReference type="EC" id="5.1.1.-" evidence="3"/>
<dbReference type="Gene3D" id="3.40.50.1860">
    <property type="match status" value="2"/>
</dbReference>
<dbReference type="PANTHER" id="PTHR21198:SF7">
    <property type="entry name" value="ASPARTATE-GLUTAMATE RACEMASE FAMILY"/>
    <property type="match status" value="1"/>
</dbReference>
<name>A0ABT3ZH43_9BURK</name>
<dbReference type="RefSeq" id="WP_267844978.1">
    <property type="nucleotide sequence ID" value="NZ_JAPMXC010000001.1"/>
</dbReference>
<dbReference type="GO" id="GO:0016853">
    <property type="term" value="F:isomerase activity"/>
    <property type="evidence" value="ECO:0007669"/>
    <property type="project" value="UniProtKB-KW"/>
</dbReference>
<accession>A0ABT3ZH43</accession>
<dbReference type="SUPFAM" id="SSF53681">
    <property type="entry name" value="Aspartate/glutamate racemase"/>
    <property type="match status" value="2"/>
</dbReference>
<dbReference type="EMBL" id="JAPMXC010000001">
    <property type="protein sequence ID" value="MCY0385851.1"/>
    <property type="molecule type" value="Genomic_DNA"/>
</dbReference>
<gene>
    <name evidence="3" type="ORF">OVY01_01065</name>
</gene>
<reference evidence="3" key="1">
    <citation type="submission" date="2022-11" db="EMBL/GenBank/DDBJ databases">
        <title>Robbsia betulipollinis sp. nov., isolated from pollen of birch (Betula pendula).</title>
        <authorList>
            <person name="Shi H."/>
            <person name="Ambika Manirajan B."/>
            <person name="Ratering S."/>
            <person name="Geissler-Plaum R."/>
            <person name="Schnell S."/>
        </authorList>
    </citation>
    <scope>NUCLEOTIDE SEQUENCE</scope>
    <source>
        <strain evidence="3">Bb-Pol-6</strain>
    </source>
</reference>
<proteinExistence type="inferred from homology"/>
<dbReference type="PROSITE" id="PS00924">
    <property type="entry name" value="ASP_GLU_RACEMASE_2"/>
    <property type="match status" value="1"/>
</dbReference>
<dbReference type="PANTHER" id="PTHR21198">
    <property type="entry name" value="GLUTAMATE RACEMASE"/>
    <property type="match status" value="1"/>
</dbReference>
<evidence type="ECO:0000313" key="3">
    <source>
        <dbReference type="EMBL" id="MCY0385851.1"/>
    </source>
</evidence>
<evidence type="ECO:0000256" key="1">
    <source>
        <dbReference type="ARBA" id="ARBA00007847"/>
    </source>
</evidence>
<protein>
    <submittedName>
        <fullName evidence="3">Amino acid racemase</fullName>
        <ecNumber evidence="3">5.1.1.-</ecNumber>
    </submittedName>
</protein>
<comment type="similarity">
    <text evidence="1">Belongs to the aspartate/glutamate racemases family.</text>
</comment>